<reference evidence="2 3" key="1">
    <citation type="journal article" date="2009" name="Appl. Environ. Microbiol.">
        <title>Genomic analysis of 'Elusimicrobium minutum,' the first cultivated representative of the phylum 'Elusimicrobia' (formerly termite group 1).</title>
        <authorList>
            <person name="Herlemann D.P.R."/>
            <person name="Geissinger O."/>
            <person name="Ikeda-Ohtsubo W."/>
            <person name="Kunin V."/>
            <person name="Sun H."/>
            <person name="Lapidus A."/>
            <person name="Hugenholtz P."/>
            <person name="Brune A."/>
        </authorList>
    </citation>
    <scope>NUCLEOTIDE SEQUENCE [LARGE SCALE GENOMIC DNA]</scope>
    <source>
        <strain evidence="2 3">Pei191</strain>
    </source>
</reference>
<sequence length="135" mass="15116">MTPVTGLILMWLILTAGVLYSAKGYKLSALKPGAKETPGKVVSKQGCKNCNHKYEIKFLFEGKEYFFHTWDAGRLLFKINELEEGQEISVTFDPRNPKNAMRGGLKNNRLLWGGIIIFLGLVTPLITAAVWITTK</sequence>
<dbReference type="EMBL" id="CP001055">
    <property type="protein sequence ID" value="ACC98946.1"/>
    <property type="molecule type" value="Genomic_DNA"/>
</dbReference>
<protein>
    <recommendedName>
        <fullName evidence="4">DUF3592 domain-containing protein</fullName>
    </recommendedName>
</protein>
<evidence type="ECO:0000256" key="1">
    <source>
        <dbReference type="SAM" id="Phobius"/>
    </source>
</evidence>
<keyword evidence="1" id="KW-0812">Transmembrane</keyword>
<dbReference type="HOGENOM" id="CLU_1882484_0_0_0"/>
<evidence type="ECO:0000313" key="2">
    <source>
        <dbReference type="EMBL" id="ACC98946.1"/>
    </source>
</evidence>
<keyword evidence="1" id="KW-1133">Transmembrane helix</keyword>
<dbReference type="Proteomes" id="UP000001029">
    <property type="component" value="Chromosome"/>
</dbReference>
<dbReference type="AlphaFoldDB" id="B2KEK0"/>
<dbReference type="KEGG" id="emi:Emin_1397"/>
<keyword evidence="3" id="KW-1185">Reference proteome</keyword>
<proteinExistence type="predicted"/>
<organism evidence="2 3">
    <name type="scientific">Elusimicrobium minutum (strain Pei191)</name>
    <dbReference type="NCBI Taxonomy" id="445932"/>
    <lineage>
        <taxon>Bacteria</taxon>
        <taxon>Pseudomonadati</taxon>
        <taxon>Elusimicrobiota</taxon>
        <taxon>Elusimicrobia</taxon>
        <taxon>Elusimicrobiales</taxon>
        <taxon>Elusimicrobiaceae</taxon>
        <taxon>Elusimicrobium</taxon>
    </lineage>
</organism>
<feature type="transmembrane region" description="Helical" evidence="1">
    <location>
        <begin position="110"/>
        <end position="132"/>
    </location>
</feature>
<evidence type="ECO:0000313" key="3">
    <source>
        <dbReference type="Proteomes" id="UP000001029"/>
    </source>
</evidence>
<keyword evidence="1" id="KW-0472">Membrane</keyword>
<feature type="transmembrane region" description="Helical" evidence="1">
    <location>
        <begin position="6"/>
        <end position="22"/>
    </location>
</feature>
<dbReference type="STRING" id="445932.Emin_1397"/>
<gene>
    <name evidence="2" type="ordered locus">Emin_1397</name>
</gene>
<accession>B2KEK0</accession>
<evidence type="ECO:0008006" key="4">
    <source>
        <dbReference type="Google" id="ProtNLM"/>
    </source>
</evidence>
<dbReference type="RefSeq" id="WP_012415561.1">
    <property type="nucleotide sequence ID" value="NC_010644.1"/>
</dbReference>
<name>B2KEK0_ELUMP</name>